<feature type="compositionally biased region" description="Polar residues" evidence="1">
    <location>
        <begin position="46"/>
        <end position="61"/>
    </location>
</feature>
<organism evidence="4">
    <name type="scientific">Soboliphyme baturini</name>
    <dbReference type="NCBI Taxonomy" id="241478"/>
    <lineage>
        <taxon>Eukaryota</taxon>
        <taxon>Metazoa</taxon>
        <taxon>Ecdysozoa</taxon>
        <taxon>Nematoda</taxon>
        <taxon>Enoplea</taxon>
        <taxon>Dorylaimia</taxon>
        <taxon>Dioctophymatida</taxon>
        <taxon>Dioctophymatoidea</taxon>
        <taxon>Soboliphymatidae</taxon>
        <taxon>Soboliphyme</taxon>
    </lineage>
</organism>
<evidence type="ECO:0000313" key="3">
    <source>
        <dbReference type="Proteomes" id="UP000270296"/>
    </source>
</evidence>
<evidence type="ECO:0000256" key="1">
    <source>
        <dbReference type="SAM" id="MobiDB-lite"/>
    </source>
</evidence>
<dbReference type="Proteomes" id="UP000270296">
    <property type="component" value="Unassembled WGS sequence"/>
</dbReference>
<reference evidence="4" key="1">
    <citation type="submission" date="2016-06" db="UniProtKB">
        <authorList>
            <consortium name="WormBaseParasite"/>
        </authorList>
    </citation>
    <scope>IDENTIFICATION</scope>
</reference>
<reference evidence="2 3" key="2">
    <citation type="submission" date="2018-11" db="EMBL/GenBank/DDBJ databases">
        <authorList>
            <consortium name="Pathogen Informatics"/>
        </authorList>
    </citation>
    <scope>NUCLEOTIDE SEQUENCE [LARGE SCALE GENOMIC DNA]</scope>
</reference>
<feature type="region of interest" description="Disordered" evidence="1">
    <location>
        <begin position="274"/>
        <end position="298"/>
    </location>
</feature>
<keyword evidence="3" id="KW-1185">Reference proteome</keyword>
<name>A0A183ISL0_9BILA</name>
<dbReference type="Gene3D" id="4.10.410.10">
    <property type="entry name" value="Pancreatic trypsin inhibitor Kunitz domain"/>
    <property type="match status" value="1"/>
</dbReference>
<proteinExistence type="predicted"/>
<evidence type="ECO:0000313" key="4">
    <source>
        <dbReference type="WBParaSite" id="SBAD_0000686501-mRNA-1"/>
    </source>
</evidence>
<dbReference type="EMBL" id="UZAM01009893">
    <property type="protein sequence ID" value="VDP10398.1"/>
    <property type="molecule type" value="Genomic_DNA"/>
</dbReference>
<dbReference type="GO" id="GO:0004867">
    <property type="term" value="F:serine-type endopeptidase inhibitor activity"/>
    <property type="evidence" value="ECO:0007669"/>
    <property type="project" value="InterPro"/>
</dbReference>
<gene>
    <name evidence="2" type="ORF">SBAD_LOCUS6607</name>
</gene>
<evidence type="ECO:0000313" key="2">
    <source>
        <dbReference type="EMBL" id="VDP10398.1"/>
    </source>
</evidence>
<dbReference type="WBParaSite" id="SBAD_0000686501-mRNA-1">
    <property type="protein sequence ID" value="SBAD_0000686501-mRNA-1"/>
    <property type="gene ID" value="SBAD_0000686501"/>
</dbReference>
<feature type="compositionally biased region" description="Polar residues" evidence="1">
    <location>
        <begin position="7"/>
        <end position="23"/>
    </location>
</feature>
<dbReference type="InterPro" id="IPR036880">
    <property type="entry name" value="Kunitz_BPTI_sf"/>
</dbReference>
<protein>
    <submittedName>
        <fullName evidence="4">BPTI/Kunitz inhibitor domain-containing protein</fullName>
    </submittedName>
</protein>
<dbReference type="AlphaFoldDB" id="A0A183ISL0"/>
<dbReference type="OrthoDB" id="4473401at2759"/>
<sequence length="366" mass="41046">MVHQKQRNTSVSPSVIDRNNSDMSLHARDTVVSIDAGKHADDEQEQSFAANRKSFQASGADTDSLLKPPLHRRDSDPVNKYKRRPPFEWLQRWLRSLNMRPGEELGGSDMGHRPPSNWVITLAQNTGRSYDLEDRHRRCLRYSVYVTLPSTIKLQPPRRSVVVSNIVSLRLPSKMWISPQRAISLWILVASFNLVAGDAVDPCKRQVYKARCQDPRTGQVKPSRFVLRYYRRGNQCVSYPYGLCENDPDLPDLFEIRKDCQQACFGRSVQVPVATTTKPRPSPSSSKLSSSTPPSSVVITRTSAGSTVDDFSTTVEAARNITASKPVTSSLVDTTTKMPLPESSLVQDLVKTQKSSKSSYLIHMQL</sequence>
<accession>A0A183ISL0</accession>
<feature type="compositionally biased region" description="Low complexity" evidence="1">
    <location>
        <begin position="275"/>
        <end position="298"/>
    </location>
</feature>
<feature type="region of interest" description="Disordered" evidence="1">
    <location>
        <begin position="1"/>
        <end position="79"/>
    </location>
</feature>